<dbReference type="InterPro" id="IPR036852">
    <property type="entry name" value="Peptidase_S8/S53_dom_sf"/>
</dbReference>
<feature type="chain" id="PRO_5003232343" evidence="6">
    <location>
        <begin position="27"/>
        <end position="826"/>
    </location>
</feature>
<keyword evidence="3 5" id="KW-0378">Hydrolase</keyword>
<dbReference type="SUPFAM" id="SSF89260">
    <property type="entry name" value="Collagen-binding domain"/>
    <property type="match status" value="1"/>
</dbReference>
<feature type="active site" description="Charge relay system" evidence="5">
    <location>
        <position position="167"/>
    </location>
</feature>
<evidence type="ECO:0000313" key="10">
    <source>
        <dbReference type="EMBL" id="ADV68821.1"/>
    </source>
</evidence>
<gene>
    <name evidence="10" type="ordered locus">Deima_3193</name>
</gene>
<dbReference type="SUPFAM" id="SSF52743">
    <property type="entry name" value="Subtilisin-like"/>
    <property type="match status" value="1"/>
</dbReference>
<evidence type="ECO:0000256" key="2">
    <source>
        <dbReference type="ARBA" id="ARBA00022670"/>
    </source>
</evidence>
<dbReference type="InterPro" id="IPR015500">
    <property type="entry name" value="Peptidase_S8_subtilisin-rel"/>
</dbReference>
<dbReference type="Pfam" id="PF04151">
    <property type="entry name" value="PPC"/>
    <property type="match status" value="2"/>
</dbReference>
<keyword evidence="11" id="KW-1185">Reference proteome</keyword>
<keyword evidence="4 5" id="KW-0720">Serine protease</keyword>
<dbReference type="PROSITE" id="PS51257">
    <property type="entry name" value="PROKAR_LIPOPROTEIN"/>
    <property type="match status" value="1"/>
</dbReference>
<feature type="active site" description="Charge relay system" evidence="5">
    <location>
        <position position="388"/>
    </location>
</feature>
<dbReference type="Proteomes" id="UP000008635">
    <property type="component" value="Chromosome"/>
</dbReference>
<dbReference type="PRINTS" id="PR00723">
    <property type="entry name" value="SUBTILISIN"/>
</dbReference>
<evidence type="ECO:0000259" key="7">
    <source>
        <dbReference type="Pfam" id="PF00082"/>
    </source>
</evidence>
<evidence type="ECO:0000313" key="11">
    <source>
        <dbReference type="Proteomes" id="UP000008635"/>
    </source>
</evidence>
<feature type="active site" description="Charge relay system" evidence="5">
    <location>
        <position position="206"/>
    </location>
</feature>
<feature type="domain" description="Fervidolysin-like N-terminal prodomain" evidence="9">
    <location>
        <begin position="32"/>
        <end position="109"/>
    </location>
</feature>
<comment type="similarity">
    <text evidence="1 5">Belongs to the peptidase S8 family.</text>
</comment>
<dbReference type="Gene3D" id="3.40.50.200">
    <property type="entry name" value="Peptidase S8/S53 domain"/>
    <property type="match status" value="1"/>
</dbReference>
<keyword evidence="2 5" id="KW-0645">Protease</keyword>
<dbReference type="HOGENOM" id="CLU_380248_0_0_0"/>
<dbReference type="InterPro" id="IPR023828">
    <property type="entry name" value="Peptidase_S8_Ser-AS"/>
</dbReference>
<dbReference type="InterPro" id="IPR050131">
    <property type="entry name" value="Peptidase_S8_subtilisin-like"/>
</dbReference>
<dbReference type="PANTHER" id="PTHR43806">
    <property type="entry name" value="PEPTIDASE S8"/>
    <property type="match status" value="1"/>
</dbReference>
<dbReference type="Gene3D" id="3.30.70.80">
    <property type="entry name" value="Peptidase S8 propeptide/proteinase inhibitor I9"/>
    <property type="match status" value="1"/>
</dbReference>
<dbReference type="AlphaFoldDB" id="E8U4F6"/>
<dbReference type="Gene3D" id="2.60.120.380">
    <property type="match status" value="2"/>
</dbReference>
<dbReference type="PROSITE" id="PS00138">
    <property type="entry name" value="SUBTILASE_SER"/>
    <property type="match status" value="1"/>
</dbReference>
<evidence type="ECO:0000256" key="6">
    <source>
        <dbReference type="SAM" id="SignalP"/>
    </source>
</evidence>
<accession>E8U4F6</accession>
<evidence type="ECO:0000256" key="4">
    <source>
        <dbReference type="ARBA" id="ARBA00022825"/>
    </source>
</evidence>
<evidence type="ECO:0000259" key="9">
    <source>
        <dbReference type="Pfam" id="PF22148"/>
    </source>
</evidence>
<proteinExistence type="inferred from homology"/>
<sequence precursor="true">MYVKKIGSLSLSAALLLAACSQTTTNAPTAQQPAHFVVDPTHSFISNQVVVGLEQGVTAESAAAKVGGRVLRALPHLNAALISLPNSMSVQKAVRIFANSDLARYAEPNYLMTRPDAKPAQMNAQSVTAQATLNDPQLGRQWFLNNMGVYKAWETATGKGIRIGIADEDIDRHHPDLYGNMVFPGYDAPNGTLITDQTPYDGTGDHGTWVSGTAAAVGNNGIGGAGVAREAGIVPLTITHDPTGASNVDSAMAFIFGVVGPDDKAPSETGDTDTPAGHNGYVDIINYSFGGSNYSQLSKEAIDFVLAHKVVFVTSAGNTPTTGPASPAWTPGAISVAATTPRDERTDFSNRGWHLSVGAPGENIWVTAVRNNPSDPNEVHYSYVNGTSFASPATAGAAALILQASASKNADGTINKINLTPAQVRHILEDTAYKPTGAYSTDVGNGVVRADKAVLRATQDAANTVEKGASVSMRFVAASNPNVGVPLVGVTMAGGKRPDQLLYAQSAAGDAVFETGTVNFFEVDAGLYKLYASGPRTVIAGGTTGNTVQTVDLAPGDDIIFGNASGVFPISVTLPTDAFEPNNTLAEAKSISFGQARDAVLDAGDADIFTFSGTAGERAFVNTQAVSGNADTKVEILDSAGTVLASNSAFRSGTTDAALVFDVPSTGQYYIRVTSDSAGNPFNTYWVSLSRLVGQETEPNGTGTITDDVFANLDLSATNTLNVGETRDGALSAGTDVDIYAFSGTAGQKLLADINTEIGGDPDTILAIVDANGKTLASNDDTKSQDSTVQYTLTAAGQYYLVVGNYGGQNPEGQSNGKYRVTLTQR</sequence>
<dbReference type="Pfam" id="PF00082">
    <property type="entry name" value="Peptidase_S8"/>
    <property type="match status" value="1"/>
</dbReference>
<dbReference type="InterPro" id="IPR054399">
    <property type="entry name" value="Fervidolysin-like_N_prodom"/>
</dbReference>
<organism evidence="10 11">
    <name type="scientific">Deinococcus maricopensis (strain DSM 21211 / LMG 22137 / NRRL B-23946 / LB-34)</name>
    <dbReference type="NCBI Taxonomy" id="709986"/>
    <lineage>
        <taxon>Bacteria</taxon>
        <taxon>Thermotogati</taxon>
        <taxon>Deinococcota</taxon>
        <taxon>Deinococci</taxon>
        <taxon>Deinococcales</taxon>
        <taxon>Deinococcaceae</taxon>
        <taxon>Deinococcus</taxon>
    </lineage>
</organism>
<feature type="signal peptide" evidence="6">
    <location>
        <begin position="1"/>
        <end position="26"/>
    </location>
</feature>
<dbReference type="PROSITE" id="PS00137">
    <property type="entry name" value="SUBTILASE_HIS"/>
    <property type="match status" value="1"/>
</dbReference>
<protein>
    <submittedName>
        <fullName evidence="10">Peptidase S8 and S53 subtilisin kexin sedolisin</fullName>
    </submittedName>
</protein>
<reference evidence="10 11" key="1">
    <citation type="journal article" date="2011" name="Stand. Genomic Sci.">
        <title>Complete genome sequence of Deinococcus maricopensis type strain (LB-34).</title>
        <authorList>
            <person name="Pukall R."/>
            <person name="Zeytun A."/>
            <person name="Lucas S."/>
            <person name="Lapidus A."/>
            <person name="Hammon N."/>
            <person name="Deshpande S."/>
            <person name="Nolan M."/>
            <person name="Cheng J.F."/>
            <person name="Pitluck S."/>
            <person name="Liolios K."/>
            <person name="Pagani I."/>
            <person name="Mikhailova N."/>
            <person name="Ivanova N."/>
            <person name="Mavromatis K."/>
            <person name="Pati A."/>
            <person name="Tapia R."/>
            <person name="Han C."/>
            <person name="Goodwin L."/>
            <person name="Chen A."/>
            <person name="Palaniappan K."/>
            <person name="Land M."/>
            <person name="Hauser L."/>
            <person name="Chang Y.J."/>
            <person name="Jeffries C.D."/>
            <person name="Brambilla E.M."/>
            <person name="Rohde M."/>
            <person name="Goker M."/>
            <person name="Detter J.C."/>
            <person name="Woyke T."/>
            <person name="Bristow J."/>
            <person name="Eisen J.A."/>
            <person name="Markowitz V."/>
            <person name="Hugenholtz P."/>
            <person name="Kyrpides N.C."/>
            <person name="Klenk H.P."/>
        </authorList>
    </citation>
    <scope>NUCLEOTIDE SEQUENCE [LARGE SCALE GENOMIC DNA]</scope>
    <source>
        <strain evidence="11">DSM 21211 / LMG 22137 / NRRL B-23946 / LB-34</strain>
    </source>
</reference>
<dbReference type="RefSeq" id="WP_013558324.1">
    <property type="nucleotide sequence ID" value="NC_014958.1"/>
</dbReference>
<reference evidence="11" key="2">
    <citation type="submission" date="2011-01" db="EMBL/GenBank/DDBJ databases">
        <title>The complete genome of Deinococcus maricopensis DSM 21211.</title>
        <authorList>
            <consortium name="US DOE Joint Genome Institute (JGI-PGF)"/>
            <person name="Lucas S."/>
            <person name="Copeland A."/>
            <person name="Lapidus A."/>
            <person name="Goodwin L."/>
            <person name="Pitluck S."/>
            <person name="Kyrpides N."/>
            <person name="Mavromatis K."/>
            <person name="Pagani I."/>
            <person name="Ivanova N."/>
            <person name="Ovchinnikova G."/>
            <person name="Zeytun A."/>
            <person name="Detter J.C."/>
            <person name="Han C."/>
            <person name="Land M."/>
            <person name="Hauser L."/>
            <person name="Markowitz V."/>
            <person name="Cheng J.-F."/>
            <person name="Hugenholtz P."/>
            <person name="Woyke T."/>
            <person name="Wu D."/>
            <person name="Pukall R."/>
            <person name="Gehrich-Schroeter G."/>
            <person name="Brambilla E."/>
            <person name="Klenk H.-P."/>
            <person name="Eisen J.A."/>
        </authorList>
    </citation>
    <scope>NUCLEOTIDE SEQUENCE [LARGE SCALE GENOMIC DNA]</scope>
    <source>
        <strain evidence="11">DSM 21211 / LMG 22137 / NRRL B-23946 / LB-34</strain>
    </source>
</reference>
<dbReference type="InterPro" id="IPR022398">
    <property type="entry name" value="Peptidase_S8_His-AS"/>
</dbReference>
<evidence type="ECO:0000256" key="1">
    <source>
        <dbReference type="ARBA" id="ARBA00011073"/>
    </source>
</evidence>
<dbReference type="GO" id="GO:0006508">
    <property type="term" value="P:proteolysis"/>
    <property type="evidence" value="ECO:0007669"/>
    <property type="project" value="UniProtKB-KW"/>
</dbReference>
<dbReference type="PROSITE" id="PS51892">
    <property type="entry name" value="SUBTILASE"/>
    <property type="match status" value="1"/>
</dbReference>
<feature type="domain" description="Peptidase S8/S53" evidence="7">
    <location>
        <begin position="158"/>
        <end position="445"/>
    </location>
</feature>
<evidence type="ECO:0000259" key="8">
    <source>
        <dbReference type="Pfam" id="PF04151"/>
    </source>
</evidence>
<keyword evidence="6" id="KW-0732">Signal</keyword>
<dbReference type="eggNOG" id="COG1404">
    <property type="taxonomic scope" value="Bacteria"/>
</dbReference>
<dbReference type="InterPro" id="IPR000209">
    <property type="entry name" value="Peptidase_S8/S53_dom"/>
</dbReference>
<dbReference type="EMBL" id="CP002454">
    <property type="protein sequence ID" value="ADV68821.1"/>
    <property type="molecule type" value="Genomic_DNA"/>
</dbReference>
<name>E8U4F6_DEIML</name>
<evidence type="ECO:0000256" key="5">
    <source>
        <dbReference type="PROSITE-ProRule" id="PRU01240"/>
    </source>
</evidence>
<dbReference type="STRING" id="709986.Deima_3193"/>
<feature type="domain" description="Peptidase C-terminal archaeal/bacterial" evidence="8">
    <location>
        <begin position="736"/>
        <end position="803"/>
    </location>
</feature>
<feature type="domain" description="Peptidase C-terminal archaeal/bacterial" evidence="8">
    <location>
        <begin position="605"/>
        <end position="675"/>
    </location>
</feature>
<dbReference type="KEGG" id="dmr:Deima_3193"/>
<evidence type="ECO:0000256" key="3">
    <source>
        <dbReference type="ARBA" id="ARBA00022801"/>
    </source>
</evidence>
<dbReference type="InterPro" id="IPR007280">
    <property type="entry name" value="Peptidase_C_arc/bac"/>
</dbReference>
<dbReference type="InterPro" id="IPR037045">
    <property type="entry name" value="S8pro/Inhibitor_I9_sf"/>
</dbReference>
<dbReference type="Pfam" id="PF22148">
    <property type="entry name" value="Fervidolysin_NPro-like"/>
    <property type="match status" value="1"/>
</dbReference>
<dbReference type="PANTHER" id="PTHR43806:SF11">
    <property type="entry name" value="CEREVISIN-RELATED"/>
    <property type="match status" value="1"/>
</dbReference>
<dbReference type="OrthoDB" id="52744at2"/>
<dbReference type="GO" id="GO:0004252">
    <property type="term" value="F:serine-type endopeptidase activity"/>
    <property type="evidence" value="ECO:0007669"/>
    <property type="project" value="UniProtKB-UniRule"/>
</dbReference>